<accession>A0A8H7XZR7</accession>
<dbReference type="InterPro" id="IPR032675">
    <property type="entry name" value="LRR_dom_sf"/>
</dbReference>
<comment type="caution">
    <text evidence="1">The sequence shown here is derived from an EMBL/GenBank/DDBJ whole genome shotgun (WGS) entry which is preliminary data.</text>
</comment>
<organism evidence="1">
    <name type="scientific">Psilocybe cubensis</name>
    <name type="common">Psychedelic mushroom</name>
    <name type="synonym">Stropharia cubensis</name>
    <dbReference type="NCBI Taxonomy" id="181762"/>
    <lineage>
        <taxon>Eukaryota</taxon>
        <taxon>Fungi</taxon>
        <taxon>Dikarya</taxon>
        <taxon>Basidiomycota</taxon>
        <taxon>Agaricomycotina</taxon>
        <taxon>Agaricomycetes</taxon>
        <taxon>Agaricomycetidae</taxon>
        <taxon>Agaricales</taxon>
        <taxon>Agaricineae</taxon>
        <taxon>Strophariaceae</taxon>
        <taxon>Psilocybe</taxon>
    </lineage>
</organism>
<evidence type="ECO:0000313" key="1">
    <source>
        <dbReference type="EMBL" id="KAG5170122.1"/>
    </source>
</evidence>
<protein>
    <submittedName>
        <fullName evidence="1">Uncharacterized protein</fullName>
    </submittedName>
</protein>
<reference evidence="1" key="1">
    <citation type="submission" date="2021-02" db="EMBL/GenBank/DDBJ databases">
        <title>Psilocybe cubensis genome.</title>
        <authorList>
            <person name="Mckernan K.J."/>
            <person name="Crawford S."/>
            <person name="Trippe A."/>
            <person name="Kane L.T."/>
            <person name="Mclaughlin S."/>
        </authorList>
    </citation>
    <scope>NUCLEOTIDE SEQUENCE [LARGE SCALE GENOMIC DNA]</scope>
    <source>
        <strain evidence="1">MGC-MH-2018</strain>
    </source>
</reference>
<sequence length="431" mass="49801">MASRLSIQHRLPLEVIEHIIDQFADYNVDPDGRAHIDAESLKACSLTCQAFLPRARKHIFHSFVLIHDVDVYLFANFIHDFPELAHYVRFLYYVFEPSHTGNPLIPAAFQRLTKLTSINLVAGSKTWHDVPRALRTPLLNLIRFPSIRYLRLEDIYNIAPYELFPCPNLKELELSDVLLRRPGKPAVLEVQDCKPAQLERLQIEGRGSQFVLDMLNTRDAQGNPVLDLEQVTDYTVYRITNPTDFYATEEVMMQMPNLEKLHIACSHESSAAELVEKYSLAYINLKTLQLGFDLLGDDTLSSVCTLLRSIKGRNPIQSLQLDILDSYHYIPNHKFKFALDKKLSEIEEIFLQPSWDSITNLTLEIIIPEGVEDGLTSWFNHKDQLPLSFKQDLEDKIKDSLNQCFKKLSEKKPFKFDYVIEDLQDYEDSEI</sequence>
<proteinExistence type="predicted"/>
<dbReference type="Gene3D" id="3.80.10.10">
    <property type="entry name" value="Ribonuclease Inhibitor"/>
    <property type="match status" value="1"/>
</dbReference>
<name>A0A8H7XZR7_PSICU</name>
<dbReference type="SUPFAM" id="SSF52047">
    <property type="entry name" value="RNI-like"/>
    <property type="match status" value="1"/>
</dbReference>
<dbReference type="EMBL" id="JAFIQS010000004">
    <property type="protein sequence ID" value="KAG5170122.1"/>
    <property type="molecule type" value="Genomic_DNA"/>
</dbReference>
<dbReference type="OrthoDB" id="2745898at2759"/>
<gene>
    <name evidence="1" type="ORF">JR316_004506</name>
</gene>
<dbReference type="AlphaFoldDB" id="A0A8H7XZR7"/>